<dbReference type="SUPFAM" id="SSF50677">
    <property type="entry name" value="ValRS/IleRS/LeuRS editing domain"/>
    <property type="match status" value="1"/>
</dbReference>
<keyword evidence="7 11" id="KW-0030">Aminoacyl-tRNA synthetase</keyword>
<dbReference type="InterPro" id="IPR033708">
    <property type="entry name" value="Anticodon_Ile_BEm"/>
</dbReference>
<dbReference type="Pfam" id="PF06827">
    <property type="entry name" value="zf-FPG_IleRS"/>
    <property type="match status" value="1"/>
</dbReference>
<dbReference type="InterPro" id="IPR013155">
    <property type="entry name" value="M/V/L/I-tRNA-synth_anticd-bd"/>
</dbReference>
<evidence type="ECO:0000256" key="6">
    <source>
        <dbReference type="ARBA" id="ARBA00022917"/>
    </source>
</evidence>
<dbReference type="PROSITE" id="PS00178">
    <property type="entry name" value="AA_TRNA_LIGASE_I"/>
    <property type="match status" value="1"/>
</dbReference>
<dbReference type="HAMAP" id="MF_02002">
    <property type="entry name" value="Ile_tRNA_synth_type1"/>
    <property type="match status" value="1"/>
</dbReference>
<dbReference type="GO" id="GO:0005829">
    <property type="term" value="C:cytosol"/>
    <property type="evidence" value="ECO:0007669"/>
    <property type="project" value="TreeGrafter"/>
</dbReference>
<evidence type="ECO:0000256" key="7">
    <source>
        <dbReference type="ARBA" id="ARBA00023146"/>
    </source>
</evidence>
<dbReference type="Gene3D" id="1.10.10.830">
    <property type="entry name" value="Ile-tRNA synthetase CP2 domain-like"/>
    <property type="match status" value="1"/>
</dbReference>
<dbReference type="FunFam" id="3.40.50.620:FF:000042">
    <property type="entry name" value="Isoleucine--tRNA ligase"/>
    <property type="match status" value="1"/>
</dbReference>
<dbReference type="CDD" id="cd07960">
    <property type="entry name" value="Anticodon_Ia_Ile_BEm"/>
    <property type="match status" value="1"/>
</dbReference>
<dbReference type="InterPro" id="IPR009080">
    <property type="entry name" value="tRNAsynth_Ia_anticodon-bd"/>
</dbReference>
<dbReference type="GO" id="GO:0000049">
    <property type="term" value="F:tRNA binding"/>
    <property type="evidence" value="ECO:0007669"/>
    <property type="project" value="InterPro"/>
</dbReference>
<keyword evidence="3 11" id="KW-0436">Ligase</keyword>
<keyword evidence="6" id="KW-0648">Protein biosynthesis</keyword>
<dbReference type="GO" id="GO:0002161">
    <property type="term" value="F:aminoacyl-tRNA deacylase activity"/>
    <property type="evidence" value="ECO:0007669"/>
    <property type="project" value="InterPro"/>
</dbReference>
<dbReference type="AlphaFoldDB" id="A0A380TJ89"/>
<dbReference type="PRINTS" id="PR00984">
    <property type="entry name" value="TRNASYNTHILE"/>
</dbReference>
<evidence type="ECO:0000256" key="5">
    <source>
        <dbReference type="ARBA" id="ARBA00022840"/>
    </source>
</evidence>
<feature type="domain" description="Aminoacyl-tRNA synthetase class Ia" evidence="8">
    <location>
        <begin position="49"/>
        <end position="676"/>
    </location>
</feature>
<proteinExistence type="inferred from homology"/>
<dbReference type="GO" id="GO:0006428">
    <property type="term" value="P:isoleucyl-tRNA aminoacylation"/>
    <property type="evidence" value="ECO:0007669"/>
    <property type="project" value="InterPro"/>
</dbReference>
<evidence type="ECO:0000259" key="9">
    <source>
        <dbReference type="Pfam" id="PF06827"/>
    </source>
</evidence>
<dbReference type="InterPro" id="IPR002301">
    <property type="entry name" value="Ile-tRNA-ligase"/>
</dbReference>
<feature type="domain" description="Methionyl/Valyl/Leucyl/Isoleucyl-tRNA synthetase anticodon-binding" evidence="10">
    <location>
        <begin position="720"/>
        <end position="868"/>
    </location>
</feature>
<dbReference type="Pfam" id="PF00133">
    <property type="entry name" value="tRNA-synt_1"/>
    <property type="match status" value="1"/>
</dbReference>
<dbReference type="EMBL" id="UIDG01000628">
    <property type="protein sequence ID" value="SUS08552.1"/>
    <property type="molecule type" value="Genomic_DNA"/>
</dbReference>
<dbReference type="SUPFAM" id="SSF52374">
    <property type="entry name" value="Nucleotidylyl transferase"/>
    <property type="match status" value="1"/>
</dbReference>
<dbReference type="Pfam" id="PF08264">
    <property type="entry name" value="Anticodon_1"/>
    <property type="match status" value="1"/>
</dbReference>
<dbReference type="InterPro" id="IPR023585">
    <property type="entry name" value="Ile-tRNA-ligase_type1"/>
</dbReference>
<dbReference type="EC" id="6.1.1.5" evidence="1"/>
<gene>
    <name evidence="11" type="primary">ileS</name>
    <name evidence="11" type="ORF">DF3PB_740004</name>
</gene>
<evidence type="ECO:0000256" key="4">
    <source>
        <dbReference type="ARBA" id="ARBA00022741"/>
    </source>
</evidence>
<dbReference type="NCBIfam" id="TIGR00392">
    <property type="entry name" value="ileS"/>
    <property type="match status" value="1"/>
</dbReference>
<dbReference type="InterPro" id="IPR014729">
    <property type="entry name" value="Rossmann-like_a/b/a_fold"/>
</dbReference>
<dbReference type="SUPFAM" id="SSF47323">
    <property type="entry name" value="Anticodon-binding domain of a subclass of class I aminoacyl-tRNA synthetases"/>
    <property type="match status" value="1"/>
</dbReference>
<evidence type="ECO:0000256" key="2">
    <source>
        <dbReference type="ARBA" id="ARBA00022490"/>
    </source>
</evidence>
<protein>
    <recommendedName>
        <fullName evidence="1">isoleucine--tRNA ligase</fullName>
        <ecNumber evidence="1">6.1.1.5</ecNumber>
    </recommendedName>
</protein>
<feature type="domain" description="Zinc finger FPG/IleRS-type" evidence="9">
    <location>
        <begin position="929"/>
        <end position="957"/>
    </location>
</feature>
<evidence type="ECO:0000313" key="11">
    <source>
        <dbReference type="EMBL" id="SUS08552.1"/>
    </source>
</evidence>
<dbReference type="Gene3D" id="1.10.730.20">
    <property type="match status" value="1"/>
</dbReference>
<organism evidence="11">
    <name type="scientific">metagenome</name>
    <dbReference type="NCBI Taxonomy" id="256318"/>
    <lineage>
        <taxon>unclassified sequences</taxon>
        <taxon>metagenomes</taxon>
    </lineage>
</organism>
<dbReference type="PANTHER" id="PTHR42765:SF1">
    <property type="entry name" value="ISOLEUCINE--TRNA LIGASE, MITOCHONDRIAL"/>
    <property type="match status" value="1"/>
</dbReference>
<sequence length="967" mass="107342">MRRWTLRRRGPAAHDLKQKQIPVNYKSTIFLPRTDFPMKANLPKREPEVLARWQASDLYGRLRRQSAGREKFILHDGPPYANGHLHIGHALNKILKDVINRSQQMLGKDAPYVPGWDCHGLPIEWKIEERYREGGRNKAAVPVVEFRRECREFAQTWIDIQREEFRRLGIEGDWAQPYSTMTFAAEAAIVRELGRFLMSGALFRGAKPVLWSVVERTALAEAEVEYHDHTSTTIFVAFPVVTPACALLADASVVIWTTTPWTIPGNRAIAYGDDVPYGVYEVTDPGACAAAVAGTRLVVAEALAARLQAEARIGAWSCLGTLPGSALAGTVCRHPLAGRGYDFEVPLLPAHFVDIETGSGFVHIAPSHGADDWELGQRHGLPVPDLVGGDGIFLDHVPLFAGRTVLTPAGKDGDANGAVLAALSEAKALLAAGKLVHSYPHSWRSKAPLIFRNTPQWFISMERTGLRESALAAVDATRFVPKTGQNRLRGMIETRPDWCISRQRAWGVPIAVFVEKKTGAPLRDAAVMERIVAAFAAEGADAWFASDPSRFLGPEHDPADYEQVTDILDVWFDSGCTHSFVLEQRGDLAWPASLYLEGSDQHRGWFHSSLLESCGTRGRAPYDAVLTHGFVMAEDGQKMSKSLGNVVSPQDVIESHGADVLRLWVLASDYSSDLRIGPEILKQQADIYRRIRNTLRFLLGNLDDFEEWERLSYAELPELERWVLHRLTELDAALRQACNDLLFHPLFAELHAFCTVDLSALYFDVRKDSLYCDAADSLRRRAARTVLERIFDCLTAWLAPFLCFTAEEAWLARPGGGDGASVHERLFPVLPQDWRDEALAAKWEIVRRLRRVVTGAIEVERAANRLGASLQAHPVIYANEEFRQAAQGIDLAELCITSAVELTDAPAPENAYRLPDVEGVAVVVQRARGEKCERCWQVLPEVGTIADVPGVCGRCADAVRRHLAAAE</sequence>
<evidence type="ECO:0000256" key="1">
    <source>
        <dbReference type="ARBA" id="ARBA00013165"/>
    </source>
</evidence>
<dbReference type="GO" id="GO:0005524">
    <property type="term" value="F:ATP binding"/>
    <property type="evidence" value="ECO:0007669"/>
    <property type="project" value="UniProtKB-KW"/>
</dbReference>
<dbReference type="InterPro" id="IPR002300">
    <property type="entry name" value="aa-tRNA-synth_Ia"/>
</dbReference>
<evidence type="ECO:0000256" key="3">
    <source>
        <dbReference type="ARBA" id="ARBA00022598"/>
    </source>
</evidence>
<keyword evidence="5" id="KW-0067">ATP-binding</keyword>
<dbReference type="InterPro" id="IPR010663">
    <property type="entry name" value="Znf_FPG/IleRS"/>
</dbReference>
<dbReference type="Gene3D" id="3.90.740.10">
    <property type="entry name" value="Valyl/Leucyl/Isoleucyl-tRNA synthetase, editing domain"/>
    <property type="match status" value="1"/>
</dbReference>
<evidence type="ECO:0000259" key="8">
    <source>
        <dbReference type="Pfam" id="PF00133"/>
    </source>
</evidence>
<dbReference type="InterPro" id="IPR050081">
    <property type="entry name" value="Ile-tRNA_ligase"/>
</dbReference>
<dbReference type="GO" id="GO:0004822">
    <property type="term" value="F:isoleucine-tRNA ligase activity"/>
    <property type="evidence" value="ECO:0007669"/>
    <property type="project" value="UniProtKB-EC"/>
</dbReference>
<dbReference type="Gene3D" id="3.40.50.620">
    <property type="entry name" value="HUPs"/>
    <property type="match status" value="2"/>
</dbReference>
<dbReference type="InterPro" id="IPR009008">
    <property type="entry name" value="Val/Leu/Ile-tRNA-synth_edit"/>
</dbReference>
<reference evidence="11" key="1">
    <citation type="submission" date="2018-07" db="EMBL/GenBank/DDBJ databases">
        <authorList>
            <person name="Quirk P.G."/>
            <person name="Krulwich T.A."/>
        </authorList>
    </citation>
    <scope>NUCLEOTIDE SEQUENCE</scope>
</reference>
<accession>A0A380TJ89</accession>
<dbReference type="PANTHER" id="PTHR42765">
    <property type="entry name" value="SOLEUCYL-TRNA SYNTHETASE"/>
    <property type="match status" value="1"/>
</dbReference>
<dbReference type="InterPro" id="IPR001412">
    <property type="entry name" value="aa-tRNA-synth_I_CS"/>
</dbReference>
<keyword evidence="4" id="KW-0547">Nucleotide-binding</keyword>
<keyword evidence="2" id="KW-0963">Cytoplasm</keyword>
<name>A0A380TJ89_9ZZZZ</name>
<evidence type="ECO:0000259" key="10">
    <source>
        <dbReference type="Pfam" id="PF08264"/>
    </source>
</evidence>